<sequence>MTPADRGTRTPEGAAGAAPADPSARRPGREFAVAAAGLAAGAGLLLASAGRVWATGDLAAAGPVAPAPVEVTGGDLTGALAGIGWAALAGIAGLYAARGWARRLVGALLAAGGAYALSAVAGAVGPGALTDAVDGAASAGTARAAGAPDLLAAGPAMAVAGAALILLAGVLALVRSPAWPGMGNRYDRDAAPRANPTGTPADLWKSLDAGDDPTLDAPGGQAPAGSAGGVADGDGTPPVPPTEGSDESKEKR</sequence>
<feature type="region of interest" description="Disordered" evidence="1">
    <location>
        <begin position="185"/>
        <end position="252"/>
    </location>
</feature>
<feature type="region of interest" description="Disordered" evidence="1">
    <location>
        <begin position="1"/>
        <end position="25"/>
    </location>
</feature>
<feature type="compositionally biased region" description="Low complexity" evidence="1">
    <location>
        <begin position="10"/>
        <end position="22"/>
    </location>
</feature>
<keyword evidence="4" id="KW-1185">Reference proteome</keyword>
<evidence type="ECO:0000313" key="3">
    <source>
        <dbReference type="EMBL" id="SHJ25791.1"/>
    </source>
</evidence>
<feature type="transmembrane region" description="Helical" evidence="2">
    <location>
        <begin position="31"/>
        <end position="56"/>
    </location>
</feature>
<dbReference type="Proteomes" id="UP000184452">
    <property type="component" value="Unassembled WGS sequence"/>
</dbReference>
<dbReference type="Pfam" id="PF09534">
    <property type="entry name" value="Trp_oprn_chp"/>
    <property type="match status" value="1"/>
</dbReference>
<reference evidence="3 4" key="1">
    <citation type="submission" date="2016-11" db="EMBL/GenBank/DDBJ databases">
        <authorList>
            <person name="Jaros S."/>
            <person name="Januszkiewicz K."/>
            <person name="Wedrychowicz H."/>
        </authorList>
    </citation>
    <scope>NUCLEOTIDE SEQUENCE [LARGE SCALE GENOMIC DNA]</scope>
    <source>
        <strain evidence="3 4">CGMCC 4.5723</strain>
    </source>
</reference>
<proteinExistence type="predicted"/>
<feature type="transmembrane region" description="Helical" evidence="2">
    <location>
        <begin position="150"/>
        <end position="174"/>
    </location>
</feature>
<gene>
    <name evidence="3" type="ORF">SAMN05421803_104313</name>
</gene>
<keyword evidence="2" id="KW-1133">Transmembrane helix</keyword>
<dbReference type="STRING" id="758803.SAMN05421803_104313"/>
<evidence type="ECO:0000256" key="1">
    <source>
        <dbReference type="SAM" id="MobiDB-lite"/>
    </source>
</evidence>
<organism evidence="3 4">
    <name type="scientific">Nocardiopsis flavescens</name>
    <dbReference type="NCBI Taxonomy" id="758803"/>
    <lineage>
        <taxon>Bacteria</taxon>
        <taxon>Bacillati</taxon>
        <taxon>Actinomycetota</taxon>
        <taxon>Actinomycetes</taxon>
        <taxon>Streptosporangiales</taxon>
        <taxon>Nocardiopsidaceae</taxon>
        <taxon>Nocardiopsis</taxon>
    </lineage>
</organism>
<name>A0A1M6HUD8_9ACTN</name>
<feature type="transmembrane region" description="Helical" evidence="2">
    <location>
        <begin position="104"/>
        <end position="130"/>
    </location>
</feature>
<evidence type="ECO:0000256" key="2">
    <source>
        <dbReference type="SAM" id="Phobius"/>
    </source>
</evidence>
<feature type="transmembrane region" description="Helical" evidence="2">
    <location>
        <begin position="76"/>
        <end position="97"/>
    </location>
</feature>
<protein>
    <submittedName>
        <fullName evidence="3">Trp region conserved hypothetical membrane protein</fullName>
    </submittedName>
</protein>
<dbReference type="OrthoDB" id="3712369at2"/>
<keyword evidence="2" id="KW-0472">Membrane</keyword>
<dbReference type="EMBL" id="FQZK01000004">
    <property type="protein sequence ID" value="SHJ25791.1"/>
    <property type="molecule type" value="Genomic_DNA"/>
</dbReference>
<dbReference type="AlphaFoldDB" id="A0A1M6HUD8"/>
<evidence type="ECO:0000313" key="4">
    <source>
        <dbReference type="Proteomes" id="UP000184452"/>
    </source>
</evidence>
<accession>A0A1M6HUD8</accession>
<keyword evidence="2" id="KW-0812">Transmembrane</keyword>
<dbReference type="InterPro" id="IPR019051">
    <property type="entry name" value="Trp_biosyn_TM_oprn/chp"/>
</dbReference>